<comment type="caution">
    <text evidence="2">The sequence shown here is derived from an EMBL/GenBank/DDBJ whole genome shotgun (WGS) entry which is preliminary data.</text>
</comment>
<reference evidence="2 3" key="1">
    <citation type="submission" date="2022-05" db="EMBL/GenBank/DDBJ databases">
        <title>Seasonal and diel survey of microbial diversity of the Tyrrhenian coast.</title>
        <authorList>
            <person name="Gattoni G."/>
            <person name="Corral P."/>
        </authorList>
    </citation>
    <scope>NUCLEOTIDE SEQUENCE [LARGE SCALE GENOMIC DNA]</scope>
    <source>
        <strain evidence="2 3">V10</strain>
    </source>
</reference>
<accession>A0ABT0M520</accession>
<evidence type="ECO:0000313" key="3">
    <source>
        <dbReference type="Proteomes" id="UP001202550"/>
    </source>
</evidence>
<gene>
    <name evidence="2" type="ORF">M3N55_13530</name>
</gene>
<keyword evidence="3" id="KW-1185">Reference proteome</keyword>
<name>A0ABT0M520_9RHOB</name>
<dbReference type="InterPro" id="IPR043519">
    <property type="entry name" value="NT_sf"/>
</dbReference>
<dbReference type="SUPFAM" id="SSF81301">
    <property type="entry name" value="Nucleotidyltransferase"/>
    <property type="match status" value="1"/>
</dbReference>
<protein>
    <recommendedName>
        <fullName evidence="4">Nucleotidyltransferase</fullName>
    </recommendedName>
</protein>
<dbReference type="Gene3D" id="3.30.460.10">
    <property type="entry name" value="Beta Polymerase, domain 2"/>
    <property type="match status" value="1"/>
</dbReference>
<dbReference type="InterPro" id="IPR006116">
    <property type="entry name" value="NT_2-5OAS_ClassI-CCAase"/>
</dbReference>
<organism evidence="2 3">
    <name type="scientific">Roseinatronobacter domitianus</name>
    <dbReference type="NCBI Taxonomy" id="2940293"/>
    <lineage>
        <taxon>Bacteria</taxon>
        <taxon>Pseudomonadati</taxon>
        <taxon>Pseudomonadota</taxon>
        <taxon>Alphaproteobacteria</taxon>
        <taxon>Rhodobacterales</taxon>
        <taxon>Paracoccaceae</taxon>
        <taxon>Roseinatronobacter</taxon>
    </lineage>
</organism>
<evidence type="ECO:0000313" key="2">
    <source>
        <dbReference type="EMBL" id="MCL1629753.1"/>
    </source>
</evidence>
<dbReference type="Pfam" id="PF18144">
    <property type="entry name" value="SMODS"/>
    <property type="match status" value="1"/>
</dbReference>
<evidence type="ECO:0008006" key="4">
    <source>
        <dbReference type="Google" id="ProtNLM"/>
    </source>
</evidence>
<dbReference type="RefSeq" id="WP_249059980.1">
    <property type="nucleotide sequence ID" value="NZ_JALZWP010000016.1"/>
</dbReference>
<dbReference type="CDD" id="cd05400">
    <property type="entry name" value="NT_2-5OAS_ClassI-CCAase"/>
    <property type="match status" value="1"/>
</dbReference>
<sequence>MNALGFAPSLISNSAEPLRWQYVTRRFKELQTNLALQAGTIEDANTKARGVIKSLNRYFRDESILDHYVVAGSWGKNTAINPPTDIDLCFILPVDVYHRFNEYSGNKQSQLLNHVKDVPGTTYSQTAIRQDGQVVIVGFNSITLEVVPSFLAADRGLIICDTNNGGRWKQVDPLAEINLLDQSDSKLRGNHRKLVRIFKQWKRHCNVSIKSFHLEQLIGEALPSLSWGSHDEFWFDWIVRDVFAHIVARACGGFLMP</sequence>
<keyword evidence="1" id="KW-0051">Antiviral defense</keyword>
<evidence type="ECO:0000256" key="1">
    <source>
        <dbReference type="ARBA" id="ARBA00023118"/>
    </source>
</evidence>
<dbReference type="EMBL" id="JALZWP010000016">
    <property type="protein sequence ID" value="MCL1629753.1"/>
    <property type="molecule type" value="Genomic_DNA"/>
</dbReference>
<proteinExistence type="predicted"/>
<dbReference type="Proteomes" id="UP001202550">
    <property type="component" value="Unassembled WGS sequence"/>
</dbReference>